<evidence type="ECO:0000313" key="2">
    <source>
        <dbReference type="EMBL" id="TKW30407.1"/>
    </source>
</evidence>
<dbReference type="Gramene" id="TKW30407">
    <property type="protein sequence ID" value="TKW30407"/>
    <property type="gene ID" value="SEVIR_2G034650v2"/>
</dbReference>
<protein>
    <submittedName>
        <fullName evidence="2">Uncharacterized protein</fullName>
    </submittedName>
</protein>
<reference evidence="2" key="1">
    <citation type="submission" date="2019-03" db="EMBL/GenBank/DDBJ databases">
        <title>WGS assembly of Setaria viridis.</title>
        <authorList>
            <person name="Huang P."/>
            <person name="Jenkins J."/>
            <person name="Grimwood J."/>
            <person name="Barry K."/>
            <person name="Healey A."/>
            <person name="Mamidi S."/>
            <person name="Sreedasyam A."/>
            <person name="Shu S."/>
            <person name="Feldman M."/>
            <person name="Wu J."/>
            <person name="Yu Y."/>
            <person name="Chen C."/>
            <person name="Johnson J."/>
            <person name="Rokhsar D."/>
            <person name="Baxter I."/>
            <person name="Schmutz J."/>
            <person name="Brutnell T."/>
            <person name="Kellogg E."/>
        </authorList>
    </citation>
    <scope>NUCLEOTIDE SEQUENCE [LARGE SCALE GENOMIC DNA]</scope>
</reference>
<sequence>MRWLGQMLRYSWLLFVEASADLCNGYYSSNDHVQ</sequence>
<feature type="signal peptide" evidence="1">
    <location>
        <begin position="1"/>
        <end position="18"/>
    </location>
</feature>
<dbReference type="AlphaFoldDB" id="A0A4U6VZC3"/>
<name>A0A4U6VZC3_SETVI</name>
<evidence type="ECO:0000313" key="3">
    <source>
        <dbReference type="Proteomes" id="UP000298652"/>
    </source>
</evidence>
<feature type="chain" id="PRO_5020423372" evidence="1">
    <location>
        <begin position="19"/>
        <end position="34"/>
    </location>
</feature>
<keyword evidence="1" id="KW-0732">Signal</keyword>
<organism evidence="2 3">
    <name type="scientific">Setaria viridis</name>
    <name type="common">Green bristlegrass</name>
    <name type="synonym">Setaria italica subsp. viridis</name>
    <dbReference type="NCBI Taxonomy" id="4556"/>
    <lineage>
        <taxon>Eukaryota</taxon>
        <taxon>Viridiplantae</taxon>
        <taxon>Streptophyta</taxon>
        <taxon>Embryophyta</taxon>
        <taxon>Tracheophyta</taxon>
        <taxon>Spermatophyta</taxon>
        <taxon>Magnoliopsida</taxon>
        <taxon>Liliopsida</taxon>
        <taxon>Poales</taxon>
        <taxon>Poaceae</taxon>
        <taxon>PACMAD clade</taxon>
        <taxon>Panicoideae</taxon>
        <taxon>Panicodae</taxon>
        <taxon>Paniceae</taxon>
        <taxon>Cenchrinae</taxon>
        <taxon>Setaria</taxon>
    </lineage>
</organism>
<dbReference type="Proteomes" id="UP000298652">
    <property type="component" value="Chromosome 2"/>
</dbReference>
<dbReference type="EMBL" id="CM016553">
    <property type="protein sequence ID" value="TKW30407.1"/>
    <property type="molecule type" value="Genomic_DNA"/>
</dbReference>
<gene>
    <name evidence="2" type="ORF">SEVIR_2G034650v2</name>
</gene>
<evidence type="ECO:0000256" key="1">
    <source>
        <dbReference type="SAM" id="SignalP"/>
    </source>
</evidence>
<proteinExistence type="predicted"/>
<keyword evidence="3" id="KW-1185">Reference proteome</keyword>
<accession>A0A4U6VZC3</accession>